<feature type="transmembrane region" description="Helical" evidence="11">
    <location>
        <begin position="21"/>
        <end position="46"/>
    </location>
</feature>
<feature type="domain" description="Histidine kinase" evidence="12">
    <location>
        <begin position="273"/>
        <end position="490"/>
    </location>
</feature>
<organism evidence="14 15">
    <name type="scientific">Dictyobacter halimunensis</name>
    <dbReference type="NCBI Taxonomy" id="3026934"/>
    <lineage>
        <taxon>Bacteria</taxon>
        <taxon>Bacillati</taxon>
        <taxon>Chloroflexota</taxon>
        <taxon>Ktedonobacteria</taxon>
        <taxon>Ktedonobacterales</taxon>
        <taxon>Dictyobacteraceae</taxon>
        <taxon>Dictyobacter</taxon>
    </lineage>
</organism>
<dbReference type="SMART" id="SM00387">
    <property type="entry name" value="HATPase_c"/>
    <property type="match status" value="1"/>
</dbReference>
<dbReference type="InterPro" id="IPR003594">
    <property type="entry name" value="HATPase_dom"/>
</dbReference>
<dbReference type="CDD" id="cd00075">
    <property type="entry name" value="HATPase"/>
    <property type="match status" value="1"/>
</dbReference>
<dbReference type="PRINTS" id="PR00344">
    <property type="entry name" value="BCTRLSENSOR"/>
</dbReference>
<evidence type="ECO:0000313" key="15">
    <source>
        <dbReference type="Proteomes" id="UP001344906"/>
    </source>
</evidence>
<dbReference type="EMBL" id="BSRI01000002">
    <property type="protein sequence ID" value="GLV56828.1"/>
    <property type="molecule type" value="Genomic_DNA"/>
</dbReference>
<comment type="subcellular location">
    <subcellularLocation>
        <location evidence="2">Membrane</location>
    </subcellularLocation>
</comment>
<evidence type="ECO:0000259" key="12">
    <source>
        <dbReference type="PROSITE" id="PS50109"/>
    </source>
</evidence>
<evidence type="ECO:0000256" key="11">
    <source>
        <dbReference type="SAM" id="Phobius"/>
    </source>
</evidence>
<gene>
    <name evidence="14" type="ORF">KDH_36670</name>
</gene>
<keyword evidence="6 11" id="KW-0812">Transmembrane</keyword>
<dbReference type="SMART" id="SM00388">
    <property type="entry name" value="HisKA"/>
    <property type="match status" value="1"/>
</dbReference>
<keyword evidence="7 14" id="KW-0418">Kinase</keyword>
<dbReference type="InterPro" id="IPR036890">
    <property type="entry name" value="HATPase_C_sf"/>
</dbReference>
<dbReference type="PANTHER" id="PTHR45436:SF5">
    <property type="entry name" value="SENSOR HISTIDINE KINASE TRCS"/>
    <property type="match status" value="1"/>
</dbReference>
<name>A0ABQ6FWB1_9CHLR</name>
<comment type="caution">
    <text evidence="14">The sequence shown here is derived from an EMBL/GenBank/DDBJ whole genome shotgun (WGS) entry which is preliminary data.</text>
</comment>
<dbReference type="SUPFAM" id="SSF158472">
    <property type="entry name" value="HAMP domain-like"/>
    <property type="match status" value="1"/>
</dbReference>
<dbReference type="Gene3D" id="6.10.340.10">
    <property type="match status" value="1"/>
</dbReference>
<dbReference type="RefSeq" id="WP_338252458.1">
    <property type="nucleotide sequence ID" value="NZ_BSRI01000002.1"/>
</dbReference>
<dbReference type="InterPro" id="IPR005467">
    <property type="entry name" value="His_kinase_dom"/>
</dbReference>
<keyword evidence="10 11" id="KW-0472">Membrane</keyword>
<evidence type="ECO:0000256" key="6">
    <source>
        <dbReference type="ARBA" id="ARBA00022692"/>
    </source>
</evidence>
<dbReference type="EC" id="2.7.13.3" evidence="3"/>
<reference evidence="14 15" key="1">
    <citation type="submission" date="2023-02" db="EMBL/GenBank/DDBJ databases">
        <title>Dictyobacter halimunensis sp. nov., a new member of the class Ktedonobacteria from forest soil in a geothermal area.</title>
        <authorList>
            <person name="Rachmania M.K."/>
            <person name="Ningsih F."/>
            <person name="Sakai Y."/>
            <person name="Yabe S."/>
            <person name="Yokota A."/>
            <person name="Sjamsuridzal W."/>
        </authorList>
    </citation>
    <scope>NUCLEOTIDE SEQUENCE [LARGE SCALE GENOMIC DNA]</scope>
    <source>
        <strain evidence="14 15">S3.2.2.5</strain>
    </source>
</reference>
<evidence type="ECO:0000256" key="10">
    <source>
        <dbReference type="ARBA" id="ARBA00023136"/>
    </source>
</evidence>
<evidence type="ECO:0000256" key="1">
    <source>
        <dbReference type="ARBA" id="ARBA00000085"/>
    </source>
</evidence>
<dbReference type="InterPro" id="IPR003660">
    <property type="entry name" value="HAMP_dom"/>
</dbReference>
<sequence>MKSLGSLLTTLRRSVPFSLRLQLAAWYTIAFAVLLLLTGVVFYQYLERSLEASVDTDLGLRSQQIASSLVLHQGTITLHDPTLALPGLDPAVHGTDTISSEVNQGTLVRLLDAHGKLLGETPAFHTLQAPKSSVTQPLQGTPWQGTVLSTSDQEVRLYSRTLTSAGKPLAVIQVGESLATLHALLHQLVAALLAVGALVLVSCALGSYWLAGRSFAPMKQLAETASKIQAGDLHQRVPVPPVRDEMQYLALTLNRMLDSLDESFSRQRRFVADASHELRTPVTVIRNKADVALKKSRTPQEYSIVLQGISAETERLSQLISDLLALARGDEGQAQFEHETVRLDTLIESVVANAEELAHKRNIRLSIQTLPPVTLLGDEARLIQMMLNLLDNAIRYTNPGGSVQVDLLVNVSEVQFIVQDTGIGIAPEHLPHIFERFYRADPSRTRTRSSGTGLGLSIVEWIVRKHEGSIEVSSQVGQGSCFIVHLPIFQ</sequence>
<feature type="transmembrane region" description="Helical" evidence="11">
    <location>
        <begin position="188"/>
        <end position="211"/>
    </location>
</feature>
<evidence type="ECO:0000256" key="3">
    <source>
        <dbReference type="ARBA" id="ARBA00012438"/>
    </source>
</evidence>
<dbReference type="CDD" id="cd00082">
    <property type="entry name" value="HisKA"/>
    <property type="match status" value="1"/>
</dbReference>
<dbReference type="SMART" id="SM00304">
    <property type="entry name" value="HAMP"/>
    <property type="match status" value="1"/>
</dbReference>
<dbReference type="Pfam" id="PF02518">
    <property type="entry name" value="HATPase_c"/>
    <property type="match status" value="1"/>
</dbReference>
<evidence type="ECO:0000256" key="8">
    <source>
        <dbReference type="ARBA" id="ARBA00022989"/>
    </source>
</evidence>
<dbReference type="InterPro" id="IPR050428">
    <property type="entry name" value="TCS_sensor_his_kinase"/>
</dbReference>
<accession>A0ABQ6FWB1</accession>
<comment type="catalytic activity">
    <reaction evidence="1">
        <text>ATP + protein L-histidine = ADP + protein N-phospho-L-histidine.</text>
        <dbReference type="EC" id="2.7.13.3"/>
    </reaction>
</comment>
<evidence type="ECO:0000256" key="5">
    <source>
        <dbReference type="ARBA" id="ARBA00022679"/>
    </source>
</evidence>
<keyword evidence="9" id="KW-0902">Two-component regulatory system</keyword>
<feature type="domain" description="HAMP" evidence="13">
    <location>
        <begin position="212"/>
        <end position="265"/>
    </location>
</feature>
<dbReference type="InterPro" id="IPR004358">
    <property type="entry name" value="Sig_transdc_His_kin-like_C"/>
</dbReference>
<dbReference type="PROSITE" id="PS50885">
    <property type="entry name" value="HAMP"/>
    <property type="match status" value="1"/>
</dbReference>
<dbReference type="InterPro" id="IPR003661">
    <property type="entry name" value="HisK_dim/P_dom"/>
</dbReference>
<protein>
    <recommendedName>
        <fullName evidence="3">histidine kinase</fullName>
        <ecNumber evidence="3">2.7.13.3</ecNumber>
    </recommendedName>
</protein>
<evidence type="ECO:0000256" key="2">
    <source>
        <dbReference type="ARBA" id="ARBA00004370"/>
    </source>
</evidence>
<keyword evidence="4" id="KW-0597">Phosphoprotein</keyword>
<dbReference type="Pfam" id="PF00672">
    <property type="entry name" value="HAMP"/>
    <property type="match status" value="1"/>
</dbReference>
<dbReference type="SUPFAM" id="SSF47384">
    <property type="entry name" value="Homodimeric domain of signal transducing histidine kinase"/>
    <property type="match status" value="1"/>
</dbReference>
<dbReference type="Gene3D" id="1.10.287.130">
    <property type="match status" value="1"/>
</dbReference>
<evidence type="ECO:0000256" key="9">
    <source>
        <dbReference type="ARBA" id="ARBA00023012"/>
    </source>
</evidence>
<proteinExistence type="predicted"/>
<evidence type="ECO:0000256" key="4">
    <source>
        <dbReference type="ARBA" id="ARBA00022553"/>
    </source>
</evidence>
<dbReference type="Proteomes" id="UP001344906">
    <property type="component" value="Unassembled WGS sequence"/>
</dbReference>
<dbReference type="SUPFAM" id="SSF55874">
    <property type="entry name" value="ATPase domain of HSP90 chaperone/DNA topoisomerase II/histidine kinase"/>
    <property type="match status" value="1"/>
</dbReference>
<dbReference type="CDD" id="cd06225">
    <property type="entry name" value="HAMP"/>
    <property type="match status" value="1"/>
</dbReference>
<dbReference type="PROSITE" id="PS50109">
    <property type="entry name" value="HIS_KIN"/>
    <property type="match status" value="1"/>
</dbReference>
<keyword evidence="15" id="KW-1185">Reference proteome</keyword>
<dbReference type="InterPro" id="IPR036097">
    <property type="entry name" value="HisK_dim/P_sf"/>
</dbReference>
<evidence type="ECO:0000313" key="14">
    <source>
        <dbReference type="EMBL" id="GLV56828.1"/>
    </source>
</evidence>
<dbReference type="GO" id="GO:0016301">
    <property type="term" value="F:kinase activity"/>
    <property type="evidence" value="ECO:0007669"/>
    <property type="project" value="UniProtKB-KW"/>
</dbReference>
<keyword evidence="8 11" id="KW-1133">Transmembrane helix</keyword>
<keyword evidence="5" id="KW-0808">Transferase</keyword>
<dbReference type="PANTHER" id="PTHR45436">
    <property type="entry name" value="SENSOR HISTIDINE KINASE YKOH"/>
    <property type="match status" value="1"/>
</dbReference>
<dbReference type="Pfam" id="PF00512">
    <property type="entry name" value="HisKA"/>
    <property type="match status" value="1"/>
</dbReference>
<evidence type="ECO:0000256" key="7">
    <source>
        <dbReference type="ARBA" id="ARBA00022777"/>
    </source>
</evidence>
<dbReference type="Gene3D" id="3.30.565.10">
    <property type="entry name" value="Histidine kinase-like ATPase, C-terminal domain"/>
    <property type="match status" value="1"/>
</dbReference>
<evidence type="ECO:0000259" key="13">
    <source>
        <dbReference type="PROSITE" id="PS50885"/>
    </source>
</evidence>